<gene>
    <name evidence="1" type="ORF">O6H91_07G103500</name>
</gene>
<name>A0ACC2D8L8_DIPCM</name>
<protein>
    <submittedName>
        <fullName evidence="1">Uncharacterized protein</fullName>
    </submittedName>
</protein>
<keyword evidence="2" id="KW-1185">Reference proteome</keyword>
<sequence>MASMWRQLQHKSSAASQFLVKHGCVYYKQLLDQNQQYIAKEPTVEKCQELSKQLFYNRLASMPSRYKSFWKEVEFVKNKISNRQDLKIEEVGVAFLFTAECYAWFCAGEIAGRGFTITGYKV</sequence>
<evidence type="ECO:0000313" key="1">
    <source>
        <dbReference type="EMBL" id="KAJ7550494.1"/>
    </source>
</evidence>
<proteinExistence type="predicted"/>
<evidence type="ECO:0000313" key="2">
    <source>
        <dbReference type="Proteomes" id="UP001162992"/>
    </source>
</evidence>
<accession>A0ACC2D8L8</accession>
<dbReference type="EMBL" id="CM055098">
    <property type="protein sequence ID" value="KAJ7550494.1"/>
    <property type="molecule type" value="Genomic_DNA"/>
</dbReference>
<organism evidence="1 2">
    <name type="scientific">Diphasiastrum complanatum</name>
    <name type="common">Issler's clubmoss</name>
    <name type="synonym">Lycopodium complanatum</name>
    <dbReference type="NCBI Taxonomy" id="34168"/>
    <lineage>
        <taxon>Eukaryota</taxon>
        <taxon>Viridiplantae</taxon>
        <taxon>Streptophyta</taxon>
        <taxon>Embryophyta</taxon>
        <taxon>Tracheophyta</taxon>
        <taxon>Lycopodiopsida</taxon>
        <taxon>Lycopodiales</taxon>
        <taxon>Lycopodiaceae</taxon>
        <taxon>Lycopodioideae</taxon>
        <taxon>Diphasiastrum</taxon>
    </lineage>
</organism>
<comment type="caution">
    <text evidence="1">The sequence shown here is derived from an EMBL/GenBank/DDBJ whole genome shotgun (WGS) entry which is preliminary data.</text>
</comment>
<reference evidence="2" key="1">
    <citation type="journal article" date="2024" name="Proc. Natl. Acad. Sci. U.S.A.">
        <title>Extraordinary preservation of gene collinearity over three hundred million years revealed in homosporous lycophytes.</title>
        <authorList>
            <person name="Li C."/>
            <person name="Wickell D."/>
            <person name="Kuo L.Y."/>
            <person name="Chen X."/>
            <person name="Nie B."/>
            <person name="Liao X."/>
            <person name="Peng D."/>
            <person name="Ji J."/>
            <person name="Jenkins J."/>
            <person name="Williams M."/>
            <person name="Shu S."/>
            <person name="Plott C."/>
            <person name="Barry K."/>
            <person name="Rajasekar S."/>
            <person name="Grimwood J."/>
            <person name="Han X."/>
            <person name="Sun S."/>
            <person name="Hou Z."/>
            <person name="He W."/>
            <person name="Dai G."/>
            <person name="Sun C."/>
            <person name="Schmutz J."/>
            <person name="Leebens-Mack J.H."/>
            <person name="Li F.W."/>
            <person name="Wang L."/>
        </authorList>
    </citation>
    <scope>NUCLEOTIDE SEQUENCE [LARGE SCALE GENOMIC DNA]</scope>
    <source>
        <strain evidence="2">cv. PW_Plant_1</strain>
    </source>
</reference>
<dbReference type="Proteomes" id="UP001162992">
    <property type="component" value="Chromosome 7"/>
</dbReference>